<organism evidence="2 3">
    <name type="scientific">Microthyrium microscopicum</name>
    <dbReference type="NCBI Taxonomy" id="703497"/>
    <lineage>
        <taxon>Eukaryota</taxon>
        <taxon>Fungi</taxon>
        <taxon>Dikarya</taxon>
        <taxon>Ascomycota</taxon>
        <taxon>Pezizomycotina</taxon>
        <taxon>Dothideomycetes</taxon>
        <taxon>Dothideomycetes incertae sedis</taxon>
        <taxon>Microthyriales</taxon>
        <taxon>Microthyriaceae</taxon>
        <taxon>Microthyrium</taxon>
    </lineage>
</organism>
<name>A0A6A6UD99_9PEZI</name>
<gene>
    <name evidence="2" type="ORF">BT63DRAFT_425082</name>
</gene>
<dbReference type="AlphaFoldDB" id="A0A6A6UD99"/>
<dbReference type="PANTHER" id="PTHR35587:SF3">
    <property type="entry name" value="EXPRESSED PROTEIN"/>
    <property type="match status" value="1"/>
</dbReference>
<protein>
    <submittedName>
        <fullName evidence="2">Uncharacterized protein</fullName>
    </submittedName>
</protein>
<feature type="region of interest" description="Disordered" evidence="1">
    <location>
        <begin position="1"/>
        <end position="33"/>
    </location>
</feature>
<evidence type="ECO:0000313" key="3">
    <source>
        <dbReference type="Proteomes" id="UP000799302"/>
    </source>
</evidence>
<proteinExistence type="predicted"/>
<feature type="compositionally biased region" description="Basic and acidic residues" evidence="1">
    <location>
        <begin position="1"/>
        <end position="10"/>
    </location>
</feature>
<evidence type="ECO:0000313" key="2">
    <source>
        <dbReference type="EMBL" id="KAF2669353.1"/>
    </source>
</evidence>
<keyword evidence="3" id="KW-1185">Reference proteome</keyword>
<dbReference type="Proteomes" id="UP000799302">
    <property type="component" value="Unassembled WGS sequence"/>
</dbReference>
<dbReference type="PANTHER" id="PTHR35587">
    <property type="entry name" value="EXPRESSED PROTEIN"/>
    <property type="match status" value="1"/>
</dbReference>
<accession>A0A6A6UD99</accession>
<reference evidence="2" key="1">
    <citation type="journal article" date="2020" name="Stud. Mycol.">
        <title>101 Dothideomycetes genomes: a test case for predicting lifestyles and emergence of pathogens.</title>
        <authorList>
            <person name="Haridas S."/>
            <person name="Albert R."/>
            <person name="Binder M."/>
            <person name="Bloem J."/>
            <person name="Labutti K."/>
            <person name="Salamov A."/>
            <person name="Andreopoulos B."/>
            <person name="Baker S."/>
            <person name="Barry K."/>
            <person name="Bills G."/>
            <person name="Bluhm B."/>
            <person name="Cannon C."/>
            <person name="Castanera R."/>
            <person name="Culley D."/>
            <person name="Daum C."/>
            <person name="Ezra D."/>
            <person name="Gonzalez J."/>
            <person name="Henrissat B."/>
            <person name="Kuo A."/>
            <person name="Liang C."/>
            <person name="Lipzen A."/>
            <person name="Lutzoni F."/>
            <person name="Magnuson J."/>
            <person name="Mondo S."/>
            <person name="Nolan M."/>
            <person name="Ohm R."/>
            <person name="Pangilinan J."/>
            <person name="Park H.-J."/>
            <person name="Ramirez L."/>
            <person name="Alfaro M."/>
            <person name="Sun H."/>
            <person name="Tritt A."/>
            <person name="Yoshinaga Y."/>
            <person name="Zwiers L.-H."/>
            <person name="Turgeon B."/>
            <person name="Goodwin S."/>
            <person name="Spatafora J."/>
            <person name="Crous P."/>
            <person name="Grigoriev I."/>
        </authorList>
    </citation>
    <scope>NUCLEOTIDE SEQUENCE</scope>
    <source>
        <strain evidence="2">CBS 115976</strain>
    </source>
</reference>
<evidence type="ECO:0000256" key="1">
    <source>
        <dbReference type="SAM" id="MobiDB-lite"/>
    </source>
</evidence>
<sequence length="89" mass="9867">MGVDLLDKPENTPLGRRRQLSDMTKMSDDELKNLTPAQIRSALKNGADLDESGKPKQKDSSLKIRIELDLEVEVHLTARVQGDVTIGLL</sequence>
<dbReference type="OrthoDB" id="2279190at2759"/>
<dbReference type="EMBL" id="MU004235">
    <property type="protein sequence ID" value="KAF2669353.1"/>
    <property type="molecule type" value="Genomic_DNA"/>
</dbReference>